<dbReference type="InterPro" id="IPR015421">
    <property type="entry name" value="PyrdxlP-dep_Trfase_major"/>
</dbReference>
<evidence type="ECO:0000313" key="13">
    <source>
        <dbReference type="Proteomes" id="UP000600865"/>
    </source>
</evidence>
<comment type="similarity">
    <text evidence="3">Belongs to the class-V pyridoxal-phosphate-dependent aminotransferase family. SerC subfamily.</text>
</comment>
<evidence type="ECO:0000256" key="8">
    <source>
        <dbReference type="ARBA" id="ARBA00022679"/>
    </source>
</evidence>
<keyword evidence="9" id="KW-0663">Pyridoxal phosphate</keyword>
<proteinExistence type="inferred from homology"/>
<keyword evidence="5" id="KW-0963">Cytoplasm</keyword>
<dbReference type="GO" id="GO:0006564">
    <property type="term" value="P:L-serine biosynthetic process"/>
    <property type="evidence" value="ECO:0007669"/>
    <property type="project" value="UniProtKB-KW"/>
</dbReference>
<dbReference type="InterPro" id="IPR022278">
    <property type="entry name" value="Pser_aminoTfrase"/>
</dbReference>
<sequence>MIMAIATPSAAKAVKPAVKPQDPRFSAGPTRKRPGWTLDALSDAALGRSHRSALGKAKLKEVIDLTREVLQVPDDYRIGIVPASDTGAVEMAMWTMLGERPVIVAAWENFGQAWVVDAEKQLPLKDLTLLTADYGKLPDFSAYDGSQDLVFTANGTTSGVKVADYDFIPNDREGVTICDATSAVYAQELPWEKLDVVTYSWQKVMGGEAAHGMIILSPKAVERLESYNPPWPLPKIFRLTKGGKLIEGIFTGATINTPSLLCAEDHLDALNWAKANNGLQGMHDRADANAQAIWDWVAQRDWIANLCEVDAQRSNTGVCLKIVDPRVAAMSDDDQAAFAKSIVTLLSDENVALDFGAYRTAPPGFRLWVSGLTPLSDVQAVLPWLDWAFETQIAKFNKEA</sequence>
<gene>
    <name evidence="12" type="primary">serC</name>
    <name evidence="12" type="ORF">GCM10011309_02020</name>
</gene>
<evidence type="ECO:0000256" key="3">
    <source>
        <dbReference type="ARBA" id="ARBA00006904"/>
    </source>
</evidence>
<evidence type="ECO:0000256" key="5">
    <source>
        <dbReference type="ARBA" id="ARBA00022490"/>
    </source>
</evidence>
<reference evidence="12 13" key="1">
    <citation type="journal article" date="2014" name="Int. J. Syst. Evol. Microbiol.">
        <title>Complete genome sequence of Corynebacterium casei LMG S-19264T (=DSM 44701T), isolated from a smear-ripened cheese.</title>
        <authorList>
            <consortium name="US DOE Joint Genome Institute (JGI-PGF)"/>
            <person name="Walter F."/>
            <person name="Albersmeier A."/>
            <person name="Kalinowski J."/>
            <person name="Ruckert C."/>
        </authorList>
    </citation>
    <scope>NUCLEOTIDE SEQUENCE [LARGE SCALE GENOMIC DNA]</scope>
    <source>
        <strain evidence="12 13">KCTC 23968</strain>
    </source>
</reference>
<dbReference type="CDD" id="cd01494">
    <property type="entry name" value="AAT_I"/>
    <property type="match status" value="1"/>
</dbReference>
<dbReference type="Proteomes" id="UP000600865">
    <property type="component" value="Unassembled WGS sequence"/>
</dbReference>
<evidence type="ECO:0000256" key="10">
    <source>
        <dbReference type="ARBA" id="ARBA00023299"/>
    </source>
</evidence>
<keyword evidence="8" id="KW-0808">Transferase</keyword>
<keyword evidence="10" id="KW-0718">Serine biosynthesis</keyword>
<dbReference type="EC" id="2.6.1.52" evidence="4"/>
<evidence type="ECO:0000256" key="2">
    <source>
        <dbReference type="ARBA" id="ARBA00005099"/>
    </source>
</evidence>
<dbReference type="GO" id="GO:0004760">
    <property type="term" value="F:L-serine-pyruvate transaminase activity"/>
    <property type="evidence" value="ECO:0007669"/>
    <property type="project" value="TreeGrafter"/>
</dbReference>
<dbReference type="InterPro" id="IPR015424">
    <property type="entry name" value="PyrdxlP-dep_Trfase"/>
</dbReference>
<dbReference type="GO" id="GO:0008453">
    <property type="term" value="F:alanine-glyoxylate transaminase activity"/>
    <property type="evidence" value="ECO:0007669"/>
    <property type="project" value="TreeGrafter"/>
</dbReference>
<dbReference type="PANTHER" id="PTHR21152:SF40">
    <property type="entry name" value="ALANINE--GLYOXYLATE AMINOTRANSFERASE"/>
    <property type="match status" value="1"/>
</dbReference>
<keyword evidence="6 12" id="KW-0032">Aminotransferase</keyword>
<dbReference type="NCBIfam" id="TIGR01365">
    <property type="entry name" value="serC_2"/>
    <property type="match status" value="1"/>
</dbReference>
<organism evidence="12 13">
    <name type="scientific">Litorimonas cladophorae</name>
    <dbReference type="NCBI Taxonomy" id="1220491"/>
    <lineage>
        <taxon>Bacteria</taxon>
        <taxon>Pseudomonadati</taxon>
        <taxon>Pseudomonadota</taxon>
        <taxon>Alphaproteobacteria</taxon>
        <taxon>Maricaulales</taxon>
        <taxon>Robiginitomaculaceae</taxon>
    </lineage>
</organism>
<comment type="cofactor">
    <cofactor evidence="1">
        <name>pyridoxal 5'-phosphate</name>
        <dbReference type="ChEBI" id="CHEBI:597326"/>
    </cofactor>
</comment>
<comment type="catalytic activity">
    <reaction evidence="11">
        <text>O-phospho-L-serine + 2-oxoglutarate = 3-phosphooxypyruvate + L-glutamate</text>
        <dbReference type="Rhea" id="RHEA:14329"/>
        <dbReference type="ChEBI" id="CHEBI:16810"/>
        <dbReference type="ChEBI" id="CHEBI:18110"/>
        <dbReference type="ChEBI" id="CHEBI:29985"/>
        <dbReference type="ChEBI" id="CHEBI:57524"/>
        <dbReference type="EC" id="2.6.1.52"/>
    </reaction>
</comment>
<evidence type="ECO:0000313" key="12">
    <source>
        <dbReference type="EMBL" id="GGX56758.1"/>
    </source>
</evidence>
<comment type="caution">
    <text evidence="12">The sequence shown here is derived from an EMBL/GenBank/DDBJ whole genome shotgun (WGS) entry which is preliminary data.</text>
</comment>
<evidence type="ECO:0000256" key="11">
    <source>
        <dbReference type="ARBA" id="ARBA00049007"/>
    </source>
</evidence>
<dbReference type="NCBIfam" id="NF002841">
    <property type="entry name" value="PRK03080.1-2"/>
    <property type="match status" value="1"/>
</dbReference>
<dbReference type="GO" id="GO:0004648">
    <property type="term" value="F:O-phospho-L-serine:2-oxoglutarate aminotransferase activity"/>
    <property type="evidence" value="ECO:0007669"/>
    <property type="project" value="UniProtKB-EC"/>
</dbReference>
<evidence type="ECO:0000256" key="4">
    <source>
        <dbReference type="ARBA" id="ARBA00013030"/>
    </source>
</evidence>
<dbReference type="EMBL" id="BMYV01000001">
    <property type="protein sequence ID" value="GGX56758.1"/>
    <property type="molecule type" value="Genomic_DNA"/>
</dbReference>
<dbReference type="SUPFAM" id="SSF53383">
    <property type="entry name" value="PLP-dependent transferases"/>
    <property type="match status" value="1"/>
</dbReference>
<protein>
    <recommendedName>
        <fullName evidence="4">phosphoserine transaminase</fullName>
        <ecNumber evidence="4">2.6.1.52</ecNumber>
    </recommendedName>
</protein>
<comment type="pathway">
    <text evidence="2">Amino-acid biosynthesis; L-serine biosynthesis; L-serine from 3-phospho-D-glycerate: step 2/3.</text>
</comment>
<name>A0A918KCN9_9PROT</name>
<evidence type="ECO:0000256" key="1">
    <source>
        <dbReference type="ARBA" id="ARBA00001933"/>
    </source>
</evidence>
<keyword evidence="13" id="KW-1185">Reference proteome</keyword>
<evidence type="ECO:0000256" key="6">
    <source>
        <dbReference type="ARBA" id="ARBA00022576"/>
    </source>
</evidence>
<keyword evidence="7" id="KW-0028">Amino-acid biosynthesis</keyword>
<dbReference type="PANTHER" id="PTHR21152">
    <property type="entry name" value="AMINOTRANSFERASE CLASS V"/>
    <property type="match status" value="1"/>
</dbReference>
<dbReference type="GO" id="GO:0019265">
    <property type="term" value="P:glycine biosynthetic process, by transamination of glyoxylate"/>
    <property type="evidence" value="ECO:0007669"/>
    <property type="project" value="TreeGrafter"/>
</dbReference>
<dbReference type="Gene3D" id="3.90.1150.10">
    <property type="entry name" value="Aspartate Aminotransferase, domain 1"/>
    <property type="match status" value="1"/>
</dbReference>
<dbReference type="AlphaFoldDB" id="A0A918KCN9"/>
<dbReference type="Gene3D" id="3.40.640.10">
    <property type="entry name" value="Type I PLP-dependent aspartate aminotransferase-like (Major domain)"/>
    <property type="match status" value="1"/>
</dbReference>
<dbReference type="PIRSF" id="PIRSF000525">
    <property type="entry name" value="SerC"/>
    <property type="match status" value="1"/>
</dbReference>
<evidence type="ECO:0000256" key="7">
    <source>
        <dbReference type="ARBA" id="ARBA00022605"/>
    </source>
</evidence>
<dbReference type="InterPro" id="IPR015422">
    <property type="entry name" value="PyrdxlP-dep_Trfase_small"/>
</dbReference>
<accession>A0A918KCN9</accession>
<dbReference type="InterPro" id="IPR006271">
    <property type="entry name" value="Pser_aminoTfrase_methanosarc"/>
</dbReference>
<evidence type="ECO:0000256" key="9">
    <source>
        <dbReference type="ARBA" id="ARBA00022898"/>
    </source>
</evidence>